<dbReference type="OrthoDB" id="3364747at2759"/>
<accession>A0A9P7FWV0</accession>
<organism evidence="3 4">
    <name type="scientific">Sphagnurus paluster</name>
    <dbReference type="NCBI Taxonomy" id="117069"/>
    <lineage>
        <taxon>Eukaryota</taxon>
        <taxon>Fungi</taxon>
        <taxon>Dikarya</taxon>
        <taxon>Basidiomycota</taxon>
        <taxon>Agaricomycotina</taxon>
        <taxon>Agaricomycetes</taxon>
        <taxon>Agaricomycetidae</taxon>
        <taxon>Agaricales</taxon>
        <taxon>Tricholomatineae</taxon>
        <taxon>Lyophyllaceae</taxon>
        <taxon>Sphagnurus</taxon>
    </lineage>
</organism>
<sequence length="160" mass="17537">MSSITENQPSQLPLSPKIVKQMEKEIAKEEKADESRVKHILDELSSVEKSRAKAEKAVQKAEGVVNKAEKKELAAGKAANTAVHKQEIAVSDKNNAVKDAELKKQHELNLQREIDAKKEAADAAIKNQQIHQQARESKLAELRGESILGPPTTDASAPNF</sequence>
<name>A0A9P7FWV0_9AGAR</name>
<protein>
    <submittedName>
        <fullName evidence="3">Uncharacterized protein</fullName>
    </submittedName>
</protein>
<evidence type="ECO:0000256" key="1">
    <source>
        <dbReference type="SAM" id="Coils"/>
    </source>
</evidence>
<reference evidence="3" key="1">
    <citation type="submission" date="2021-02" db="EMBL/GenBank/DDBJ databases">
        <authorList>
            <person name="Nieuwenhuis M."/>
            <person name="Van De Peppel L.J.J."/>
        </authorList>
    </citation>
    <scope>NUCLEOTIDE SEQUENCE</scope>
    <source>
        <strain evidence="3">D49</strain>
    </source>
</reference>
<feature type="coiled-coil region" evidence="1">
    <location>
        <begin position="44"/>
        <end position="71"/>
    </location>
</feature>
<feature type="compositionally biased region" description="Basic and acidic residues" evidence="2">
    <location>
        <begin position="133"/>
        <end position="144"/>
    </location>
</feature>
<reference evidence="3" key="2">
    <citation type="submission" date="2021-10" db="EMBL/GenBank/DDBJ databases">
        <title>Phylogenomics reveals ancestral predisposition of the termite-cultivated fungus Termitomyces towards a domesticated lifestyle.</title>
        <authorList>
            <person name="Auxier B."/>
            <person name="Grum-Grzhimaylo A."/>
            <person name="Cardenas M.E."/>
            <person name="Lodge J.D."/>
            <person name="Laessoe T."/>
            <person name="Pedersen O."/>
            <person name="Smith M.E."/>
            <person name="Kuyper T.W."/>
            <person name="Franco-Molano E.A."/>
            <person name="Baroni T.J."/>
            <person name="Aanen D.K."/>
        </authorList>
    </citation>
    <scope>NUCLEOTIDE SEQUENCE</scope>
    <source>
        <strain evidence="3">D49</strain>
    </source>
</reference>
<dbReference type="Proteomes" id="UP000717328">
    <property type="component" value="Unassembled WGS sequence"/>
</dbReference>
<evidence type="ECO:0000313" key="4">
    <source>
        <dbReference type="Proteomes" id="UP000717328"/>
    </source>
</evidence>
<comment type="caution">
    <text evidence="3">The sequence shown here is derived from an EMBL/GenBank/DDBJ whole genome shotgun (WGS) entry which is preliminary data.</text>
</comment>
<gene>
    <name evidence="3" type="ORF">H0H81_011915</name>
</gene>
<evidence type="ECO:0000313" key="3">
    <source>
        <dbReference type="EMBL" id="KAG5638569.1"/>
    </source>
</evidence>
<feature type="region of interest" description="Disordered" evidence="2">
    <location>
        <begin position="121"/>
        <end position="160"/>
    </location>
</feature>
<evidence type="ECO:0000256" key="2">
    <source>
        <dbReference type="SAM" id="MobiDB-lite"/>
    </source>
</evidence>
<dbReference type="EMBL" id="JABCKI010005756">
    <property type="protein sequence ID" value="KAG5638569.1"/>
    <property type="molecule type" value="Genomic_DNA"/>
</dbReference>
<dbReference type="AlphaFoldDB" id="A0A9P7FWV0"/>
<keyword evidence="1" id="KW-0175">Coiled coil</keyword>
<proteinExistence type="predicted"/>
<keyword evidence="4" id="KW-1185">Reference proteome</keyword>